<sequence length="96" mass="10675">MWLIQVEIYKYLSSLANTEEADKAEWIQLHVQKIIGTIIRCDTSLIVTTIATGIVATIIHPSLELGILLGKYLIFASAAFVCSSRKKAHSQPYQPT</sequence>
<accession>A0A7J6VWH5</accession>
<comment type="caution">
    <text evidence="2">The sequence shown here is derived from an EMBL/GenBank/DDBJ whole genome shotgun (WGS) entry which is preliminary data.</text>
</comment>
<feature type="transmembrane region" description="Helical" evidence="1">
    <location>
        <begin position="38"/>
        <end position="59"/>
    </location>
</feature>
<dbReference type="Proteomes" id="UP000554482">
    <property type="component" value="Unassembled WGS sequence"/>
</dbReference>
<keyword evidence="1" id="KW-0812">Transmembrane</keyword>
<keyword evidence="3" id="KW-1185">Reference proteome</keyword>
<evidence type="ECO:0000256" key="1">
    <source>
        <dbReference type="SAM" id="Phobius"/>
    </source>
</evidence>
<evidence type="ECO:0000313" key="2">
    <source>
        <dbReference type="EMBL" id="KAF5189459.1"/>
    </source>
</evidence>
<keyword evidence="1" id="KW-0472">Membrane</keyword>
<dbReference type="AlphaFoldDB" id="A0A7J6VWH5"/>
<protein>
    <submittedName>
        <fullName evidence="2">Uncharacterized protein</fullName>
    </submittedName>
</protein>
<keyword evidence="1" id="KW-1133">Transmembrane helix</keyword>
<dbReference type="EMBL" id="JABWDY010025444">
    <property type="protein sequence ID" value="KAF5189459.1"/>
    <property type="molecule type" value="Genomic_DNA"/>
</dbReference>
<proteinExistence type="predicted"/>
<name>A0A7J6VWH5_THATH</name>
<reference evidence="2 3" key="1">
    <citation type="submission" date="2020-06" db="EMBL/GenBank/DDBJ databases">
        <title>Transcriptomic and genomic resources for Thalictrum thalictroides and T. hernandezii: Facilitating candidate gene discovery in an emerging model plant lineage.</title>
        <authorList>
            <person name="Arias T."/>
            <person name="Riano-Pachon D.M."/>
            <person name="Di Stilio V.S."/>
        </authorList>
    </citation>
    <scope>NUCLEOTIDE SEQUENCE [LARGE SCALE GENOMIC DNA]</scope>
    <source>
        <strain evidence="3">cv. WT478/WT964</strain>
        <tissue evidence="2">Leaves</tissue>
    </source>
</reference>
<evidence type="ECO:0000313" key="3">
    <source>
        <dbReference type="Proteomes" id="UP000554482"/>
    </source>
</evidence>
<gene>
    <name evidence="2" type="ORF">FRX31_020952</name>
</gene>
<organism evidence="2 3">
    <name type="scientific">Thalictrum thalictroides</name>
    <name type="common">Rue-anemone</name>
    <name type="synonym">Anemone thalictroides</name>
    <dbReference type="NCBI Taxonomy" id="46969"/>
    <lineage>
        <taxon>Eukaryota</taxon>
        <taxon>Viridiplantae</taxon>
        <taxon>Streptophyta</taxon>
        <taxon>Embryophyta</taxon>
        <taxon>Tracheophyta</taxon>
        <taxon>Spermatophyta</taxon>
        <taxon>Magnoliopsida</taxon>
        <taxon>Ranunculales</taxon>
        <taxon>Ranunculaceae</taxon>
        <taxon>Thalictroideae</taxon>
        <taxon>Thalictrum</taxon>
    </lineage>
</organism>
<feature type="transmembrane region" description="Helical" evidence="1">
    <location>
        <begin position="65"/>
        <end position="82"/>
    </location>
</feature>